<evidence type="ECO:0000313" key="1">
    <source>
        <dbReference type="EMBL" id="TDO19601.1"/>
    </source>
</evidence>
<accession>A0A4R6IDA3</accession>
<keyword evidence="2" id="KW-1185">Reference proteome</keyword>
<protein>
    <submittedName>
        <fullName evidence="1">Uncharacterized protein</fullName>
    </submittedName>
</protein>
<dbReference type="AlphaFoldDB" id="A0A4R6IDA3"/>
<dbReference type="Proteomes" id="UP000295499">
    <property type="component" value="Unassembled WGS sequence"/>
</dbReference>
<organism evidence="1 2">
    <name type="scientific">Pedobacter duraquae</name>
    <dbReference type="NCBI Taxonomy" id="425511"/>
    <lineage>
        <taxon>Bacteria</taxon>
        <taxon>Pseudomonadati</taxon>
        <taxon>Bacteroidota</taxon>
        <taxon>Sphingobacteriia</taxon>
        <taxon>Sphingobacteriales</taxon>
        <taxon>Sphingobacteriaceae</taxon>
        <taxon>Pedobacter</taxon>
    </lineage>
</organism>
<sequence length="36" mass="4191">MTTQVGITPILSRFLSKIVIFDVREMNAIQLYTYVE</sequence>
<evidence type="ECO:0000313" key="2">
    <source>
        <dbReference type="Proteomes" id="UP000295499"/>
    </source>
</evidence>
<comment type="caution">
    <text evidence="1">The sequence shown here is derived from an EMBL/GenBank/DDBJ whole genome shotgun (WGS) entry which is preliminary data.</text>
</comment>
<proteinExistence type="predicted"/>
<name>A0A4R6IDA3_9SPHI</name>
<dbReference type="EMBL" id="SNWM01000006">
    <property type="protein sequence ID" value="TDO19601.1"/>
    <property type="molecule type" value="Genomic_DNA"/>
</dbReference>
<gene>
    <name evidence="1" type="ORF">CLV32_4223</name>
</gene>
<reference evidence="1 2" key="1">
    <citation type="submission" date="2019-03" db="EMBL/GenBank/DDBJ databases">
        <title>Genomic Encyclopedia of Archaeal and Bacterial Type Strains, Phase II (KMG-II): from individual species to whole genera.</title>
        <authorList>
            <person name="Goeker M."/>
        </authorList>
    </citation>
    <scope>NUCLEOTIDE SEQUENCE [LARGE SCALE GENOMIC DNA]</scope>
    <source>
        <strain evidence="1 2">DSM 19034</strain>
    </source>
</reference>